<name>A0A9W6ZNL0_9STRA</name>
<dbReference type="EMBL" id="BLQM01000039">
    <property type="protein sequence ID" value="GMH54547.1"/>
    <property type="molecule type" value="Genomic_DNA"/>
</dbReference>
<proteinExistence type="predicted"/>
<reference evidence="3" key="1">
    <citation type="journal article" date="2023" name="Commun. Biol.">
        <title>Genome analysis of Parmales, the sister group of diatoms, reveals the evolutionary specialization of diatoms from phago-mixotrophs to photoautotrophs.</title>
        <authorList>
            <person name="Ban H."/>
            <person name="Sato S."/>
            <person name="Yoshikawa S."/>
            <person name="Yamada K."/>
            <person name="Nakamura Y."/>
            <person name="Ichinomiya M."/>
            <person name="Sato N."/>
            <person name="Blanc-Mathieu R."/>
            <person name="Endo H."/>
            <person name="Kuwata A."/>
            <person name="Ogata H."/>
        </authorList>
    </citation>
    <scope>NUCLEOTIDE SEQUENCE [LARGE SCALE GENOMIC DNA]</scope>
</reference>
<organism evidence="2 3">
    <name type="scientific">Triparma laevis f. inornata</name>
    <dbReference type="NCBI Taxonomy" id="1714386"/>
    <lineage>
        <taxon>Eukaryota</taxon>
        <taxon>Sar</taxon>
        <taxon>Stramenopiles</taxon>
        <taxon>Ochrophyta</taxon>
        <taxon>Bolidophyceae</taxon>
        <taxon>Parmales</taxon>
        <taxon>Triparmaceae</taxon>
        <taxon>Triparma</taxon>
    </lineage>
</organism>
<dbReference type="InterPro" id="IPR004919">
    <property type="entry name" value="GmrSD_N"/>
</dbReference>
<dbReference type="Pfam" id="PF03235">
    <property type="entry name" value="GmrSD_N"/>
    <property type="match status" value="1"/>
</dbReference>
<evidence type="ECO:0000313" key="2">
    <source>
        <dbReference type="EMBL" id="GMH54547.1"/>
    </source>
</evidence>
<sequence length="429" mass="47782">MTAAPGAKGWDYLARMKQANQNVICTSKAGAVKKCSVEFLLLRSLRIPIFQRRYCWSAANWRQALHDVTFLATGRKTSHSFGRITCVDAGQAGLVVIDGQQRNTTCCLLLAACRDIALEEGHTDLARSIDNKLFNNKLDEVEEWVNGRKRDEEGKEEEVSVRIEDGDYIDCCCLIPTYCDRASFLHAVLPPGYGGTSDSNWTRPLDAKLYLMGKLREGELANSGILGVENLKRVVTAVLKKIEWLFFPLDVGGKHQDGTEDLEIIFERLALRDAMFCRPPTKSQYAEMAAVDFIRNLMLGGFVKKEEVALEMYKTWWLPIELKAGSIAKISSGKNDGDILESLLEAFLSEEFGDGDETCGSKKSEFHSNISKMVGGDLYANFRDYVTHTKEAGVGGEEVLRKVHDFALGRYFVGGTFEITNQNNSIPSA</sequence>
<evidence type="ECO:0000259" key="1">
    <source>
        <dbReference type="Pfam" id="PF03235"/>
    </source>
</evidence>
<protein>
    <recommendedName>
        <fullName evidence="1">GmrSD restriction endonucleases N-terminal domain-containing protein</fullName>
    </recommendedName>
</protein>
<dbReference type="Proteomes" id="UP001162640">
    <property type="component" value="Unassembled WGS sequence"/>
</dbReference>
<feature type="domain" description="GmrSD restriction endonucleases N-terminal" evidence="1">
    <location>
        <begin position="45"/>
        <end position="147"/>
    </location>
</feature>
<dbReference type="AlphaFoldDB" id="A0A9W6ZNL0"/>
<gene>
    <name evidence="2" type="ORF">TL16_g01696</name>
</gene>
<accession>A0A9W6ZNL0</accession>
<dbReference type="PANTHER" id="PTHR35149:SF2">
    <property type="entry name" value="DUF262 DOMAIN-CONTAINING PROTEIN"/>
    <property type="match status" value="1"/>
</dbReference>
<comment type="caution">
    <text evidence="2">The sequence shown here is derived from an EMBL/GenBank/DDBJ whole genome shotgun (WGS) entry which is preliminary data.</text>
</comment>
<evidence type="ECO:0000313" key="3">
    <source>
        <dbReference type="Proteomes" id="UP001162640"/>
    </source>
</evidence>
<dbReference type="PANTHER" id="PTHR35149">
    <property type="entry name" value="SLL5132 PROTEIN"/>
    <property type="match status" value="1"/>
</dbReference>